<keyword evidence="3" id="KW-1185">Reference proteome</keyword>
<dbReference type="Pfam" id="PF17844">
    <property type="entry name" value="SCP_3"/>
    <property type="match status" value="1"/>
</dbReference>
<comment type="caution">
    <text evidence="2">The sequence shown here is derived from an EMBL/GenBank/DDBJ whole genome shotgun (WGS) entry which is preliminary data.</text>
</comment>
<protein>
    <recommendedName>
        <fullName evidence="1">Bacterial SCP orthologue domain-containing protein</fullName>
    </recommendedName>
</protein>
<proteinExistence type="predicted"/>
<feature type="domain" description="Bacterial SCP orthologue" evidence="1">
    <location>
        <begin position="34"/>
        <end position="123"/>
    </location>
</feature>
<dbReference type="EMBL" id="QTUC01000001">
    <property type="protein sequence ID" value="REF36066.1"/>
    <property type="molecule type" value="Genomic_DNA"/>
</dbReference>
<dbReference type="AlphaFoldDB" id="A0A3D9V3W4"/>
<dbReference type="OrthoDB" id="8481083at2"/>
<dbReference type="Proteomes" id="UP000256485">
    <property type="component" value="Unassembled WGS sequence"/>
</dbReference>
<name>A0A3D9V3W4_THECX</name>
<evidence type="ECO:0000259" key="1">
    <source>
        <dbReference type="Pfam" id="PF17844"/>
    </source>
</evidence>
<organism evidence="2 3">
    <name type="scientific">Thermasporomyces composti</name>
    <dbReference type="NCBI Taxonomy" id="696763"/>
    <lineage>
        <taxon>Bacteria</taxon>
        <taxon>Bacillati</taxon>
        <taxon>Actinomycetota</taxon>
        <taxon>Actinomycetes</taxon>
        <taxon>Propionibacteriales</taxon>
        <taxon>Nocardioidaceae</taxon>
        <taxon>Thermasporomyces</taxon>
    </lineage>
</organism>
<reference evidence="2 3" key="1">
    <citation type="submission" date="2018-08" db="EMBL/GenBank/DDBJ databases">
        <title>Sequencing the genomes of 1000 actinobacteria strains.</title>
        <authorList>
            <person name="Klenk H.-P."/>
        </authorList>
    </citation>
    <scope>NUCLEOTIDE SEQUENCE [LARGE SCALE GENOMIC DNA]</scope>
    <source>
        <strain evidence="2 3">DSM 22891</strain>
    </source>
</reference>
<sequence length="129" mass="13579">MPPRLRPADPGVVAATVGRVLAAVDAGATPAPDDLRVLVRHFLALLAAKVPGRSVEVRVPPYAAVQCVDGPRHTRGTPPGVVETDPLTWVLLCLGRLTWEEAVTSGRLTASGERTNLASQLPLHTEVAP</sequence>
<evidence type="ECO:0000313" key="3">
    <source>
        <dbReference type="Proteomes" id="UP000256485"/>
    </source>
</evidence>
<evidence type="ECO:0000313" key="2">
    <source>
        <dbReference type="EMBL" id="REF36066.1"/>
    </source>
</evidence>
<dbReference type="InterPro" id="IPR041629">
    <property type="entry name" value="SCP_3"/>
</dbReference>
<dbReference type="Gene3D" id="3.30.1050.40">
    <property type="match status" value="1"/>
</dbReference>
<gene>
    <name evidence="2" type="ORF">DFJ64_1464</name>
</gene>
<dbReference type="RefSeq" id="WP_115849755.1">
    <property type="nucleotide sequence ID" value="NZ_QTUC01000001.1"/>
</dbReference>
<accession>A0A3D9V3W4</accession>